<keyword evidence="1" id="KW-0732">Signal</keyword>
<sequence length="167" mass="17638">MLPSTLLRLLNVLIVMFTFSTLAYAFPTQPTLEDDLAALIKCRDNAAMSRGLGHAAKASALVKALQAKIQPGLQELANQLANGDDPSSNIALITASMQEATSKINQLSLSPAAPATAEENIDLINDMANITTVSPTHQSTRVTTAQTCSVGSYQYAPVLDGVQPVNK</sequence>
<evidence type="ECO:0000256" key="1">
    <source>
        <dbReference type="SAM" id="SignalP"/>
    </source>
</evidence>
<feature type="chain" id="PRO_5002114003" evidence="1">
    <location>
        <begin position="26"/>
        <end position="167"/>
    </location>
</feature>
<evidence type="ECO:0000313" key="3">
    <source>
        <dbReference type="Proteomes" id="UP000059188"/>
    </source>
</evidence>
<gene>
    <name evidence="2" type="ORF">RSOLAG1IB_11507</name>
</gene>
<keyword evidence="3" id="KW-1185">Reference proteome</keyword>
<feature type="signal peptide" evidence="1">
    <location>
        <begin position="1"/>
        <end position="25"/>
    </location>
</feature>
<organism evidence="2 3">
    <name type="scientific">Thanatephorus cucumeris (strain AG1-IB / isolate 7/3/14)</name>
    <name type="common">Lettuce bottom rot fungus</name>
    <name type="synonym">Rhizoctonia solani</name>
    <dbReference type="NCBI Taxonomy" id="1108050"/>
    <lineage>
        <taxon>Eukaryota</taxon>
        <taxon>Fungi</taxon>
        <taxon>Dikarya</taxon>
        <taxon>Basidiomycota</taxon>
        <taxon>Agaricomycotina</taxon>
        <taxon>Agaricomycetes</taxon>
        <taxon>Cantharellales</taxon>
        <taxon>Ceratobasidiaceae</taxon>
        <taxon>Rhizoctonia</taxon>
        <taxon>Rhizoctonia solani AG-1</taxon>
    </lineage>
</organism>
<dbReference type="Proteomes" id="UP000059188">
    <property type="component" value="Unassembled WGS sequence"/>
</dbReference>
<name>A0A0B7F8U9_THACB</name>
<reference evidence="2 3" key="1">
    <citation type="submission" date="2014-11" db="EMBL/GenBank/DDBJ databases">
        <authorList>
            <person name="Wibberg Daniel"/>
        </authorList>
    </citation>
    <scope>NUCLEOTIDE SEQUENCE [LARGE SCALE GENOMIC DNA]</scope>
    <source>
        <strain evidence="2">Rhizoctonia solani AG1-IB 7/3/14</strain>
    </source>
</reference>
<proteinExistence type="predicted"/>
<accession>A0A0B7F8U9</accession>
<evidence type="ECO:0000313" key="2">
    <source>
        <dbReference type="EMBL" id="CEL53975.1"/>
    </source>
</evidence>
<dbReference type="EMBL" id="LN679240">
    <property type="protein sequence ID" value="CEL53975.1"/>
    <property type="molecule type" value="Genomic_DNA"/>
</dbReference>
<dbReference type="AlphaFoldDB" id="A0A0B7F8U9"/>
<protein>
    <submittedName>
        <fullName evidence="2">Uncharacterized protein</fullName>
    </submittedName>
</protein>